<dbReference type="AlphaFoldDB" id="A0AAV6FXB5"/>
<evidence type="ECO:0000313" key="1">
    <source>
        <dbReference type="EMBL" id="KAG5265777.1"/>
    </source>
</evidence>
<sequence>MSHGVIEYKVLHTARFRTLQKHVKSAGLCSVSGASGGGLAGWEVEDGERSRRRIREPAETKRVRPGTWRKGGSDRRRIISF</sequence>
<comment type="caution">
    <text evidence="1">The sequence shown here is derived from an EMBL/GenBank/DDBJ whole genome shotgun (WGS) entry which is preliminary data.</text>
</comment>
<evidence type="ECO:0000313" key="2">
    <source>
        <dbReference type="Proteomes" id="UP000823561"/>
    </source>
</evidence>
<reference evidence="1" key="1">
    <citation type="submission" date="2020-10" db="EMBL/GenBank/DDBJ databases">
        <title>Chromosome-scale genome assembly of the Allis shad, Alosa alosa.</title>
        <authorList>
            <person name="Margot Z."/>
            <person name="Christophe K."/>
            <person name="Cabau C."/>
            <person name="Louis A."/>
            <person name="Berthelot C."/>
            <person name="Parey E."/>
            <person name="Roest Crollius H."/>
            <person name="Montfort J."/>
            <person name="Robinson-Rechavi M."/>
            <person name="Bucao C."/>
            <person name="Bouchez O."/>
            <person name="Gislard M."/>
            <person name="Lluch J."/>
            <person name="Milhes M."/>
            <person name="Lampietro C."/>
            <person name="Lopez Roques C."/>
            <person name="Donnadieu C."/>
            <person name="Braasch I."/>
            <person name="Desvignes T."/>
            <person name="Postlethwait J."/>
            <person name="Bobe J."/>
            <person name="Guiguen Y."/>
        </authorList>
    </citation>
    <scope>NUCLEOTIDE SEQUENCE</scope>
    <source>
        <strain evidence="1">M-15738</strain>
        <tissue evidence="1">Blood</tissue>
    </source>
</reference>
<gene>
    <name evidence="1" type="ORF">AALO_G00246270</name>
</gene>
<dbReference type="Proteomes" id="UP000823561">
    <property type="component" value="Chromosome 19"/>
</dbReference>
<name>A0AAV6FXB5_9TELE</name>
<proteinExistence type="predicted"/>
<accession>A0AAV6FXB5</accession>
<dbReference type="EMBL" id="JADWDJ010000019">
    <property type="protein sequence ID" value="KAG5265777.1"/>
    <property type="molecule type" value="Genomic_DNA"/>
</dbReference>
<keyword evidence="2" id="KW-1185">Reference proteome</keyword>
<protein>
    <submittedName>
        <fullName evidence="1">Uncharacterized protein</fullName>
    </submittedName>
</protein>
<organism evidence="1 2">
    <name type="scientific">Alosa alosa</name>
    <name type="common">allis shad</name>
    <dbReference type="NCBI Taxonomy" id="278164"/>
    <lineage>
        <taxon>Eukaryota</taxon>
        <taxon>Metazoa</taxon>
        <taxon>Chordata</taxon>
        <taxon>Craniata</taxon>
        <taxon>Vertebrata</taxon>
        <taxon>Euteleostomi</taxon>
        <taxon>Actinopterygii</taxon>
        <taxon>Neopterygii</taxon>
        <taxon>Teleostei</taxon>
        <taxon>Clupei</taxon>
        <taxon>Clupeiformes</taxon>
        <taxon>Clupeoidei</taxon>
        <taxon>Clupeidae</taxon>
        <taxon>Alosa</taxon>
    </lineage>
</organism>